<comment type="caution">
    <text evidence="2">The sequence shown here is derived from an EMBL/GenBank/DDBJ whole genome shotgun (WGS) entry which is preliminary data.</text>
</comment>
<keyword evidence="2" id="KW-0418">Kinase</keyword>
<keyword evidence="2" id="KW-0808">Transferase</keyword>
<gene>
    <name evidence="2" type="ORF">KUF71_002804</name>
</gene>
<accession>A0AAE1HV60</accession>
<evidence type="ECO:0000313" key="3">
    <source>
        <dbReference type="Proteomes" id="UP001219518"/>
    </source>
</evidence>
<proteinExistence type="predicted"/>
<dbReference type="AlphaFoldDB" id="A0AAE1HV60"/>
<feature type="region of interest" description="Disordered" evidence="1">
    <location>
        <begin position="971"/>
        <end position="990"/>
    </location>
</feature>
<keyword evidence="3" id="KW-1185">Reference proteome</keyword>
<dbReference type="PANTHER" id="PTHR31025">
    <property type="entry name" value="SI:CH211-196P9.1-RELATED"/>
    <property type="match status" value="1"/>
</dbReference>
<protein>
    <submittedName>
        <fullName evidence="2">Thymidylate kinase</fullName>
    </submittedName>
</protein>
<dbReference type="Proteomes" id="UP001219518">
    <property type="component" value="Unassembled WGS sequence"/>
</dbReference>
<dbReference type="EMBL" id="JAHWGI010001305">
    <property type="protein sequence ID" value="KAK3928032.1"/>
    <property type="molecule type" value="Genomic_DNA"/>
</dbReference>
<feature type="region of interest" description="Disordered" evidence="1">
    <location>
        <begin position="995"/>
        <end position="1021"/>
    </location>
</feature>
<organism evidence="2 3">
    <name type="scientific">Frankliniella fusca</name>
    <dbReference type="NCBI Taxonomy" id="407009"/>
    <lineage>
        <taxon>Eukaryota</taxon>
        <taxon>Metazoa</taxon>
        <taxon>Ecdysozoa</taxon>
        <taxon>Arthropoda</taxon>
        <taxon>Hexapoda</taxon>
        <taxon>Insecta</taxon>
        <taxon>Pterygota</taxon>
        <taxon>Neoptera</taxon>
        <taxon>Paraneoptera</taxon>
        <taxon>Thysanoptera</taxon>
        <taxon>Terebrantia</taxon>
        <taxon>Thripoidea</taxon>
        <taxon>Thripidae</taxon>
        <taxon>Frankliniella</taxon>
    </lineage>
</organism>
<evidence type="ECO:0000256" key="1">
    <source>
        <dbReference type="SAM" id="MobiDB-lite"/>
    </source>
</evidence>
<reference evidence="2" key="2">
    <citation type="journal article" date="2023" name="BMC Genomics">
        <title>Pest status, molecular evolution, and epigenetic factors derived from the genome assembly of Frankliniella fusca, a thysanopteran phytovirus vector.</title>
        <authorList>
            <person name="Catto M.A."/>
            <person name="Labadie P.E."/>
            <person name="Jacobson A.L."/>
            <person name="Kennedy G.G."/>
            <person name="Srinivasan R."/>
            <person name="Hunt B.G."/>
        </authorList>
    </citation>
    <scope>NUCLEOTIDE SEQUENCE</scope>
    <source>
        <strain evidence="2">PL_HMW_Pooled</strain>
    </source>
</reference>
<dbReference type="GO" id="GO:0016301">
    <property type="term" value="F:kinase activity"/>
    <property type="evidence" value="ECO:0007669"/>
    <property type="project" value="UniProtKB-KW"/>
</dbReference>
<feature type="region of interest" description="Disordered" evidence="1">
    <location>
        <begin position="1"/>
        <end position="24"/>
    </location>
</feature>
<sequence length="1271" mass="143644">MIVNSSSESELSGEEEDGRIGRLNLLPNGRRDLRQAAADMIGEMRGVSGMTRVGVRRAMRAADLILKVNNMNLKQDVASYLDSVNLLQTPRAQQLLVKFDADSPFKGMFSDQSQMSALKNFYFIPKQETVYLWDRMDQRLVSNDRYAQVPVANTYEYVSLKDIVRQVASRPELLAYMRSLHPSNDGMLSSFTDGDQYERSEFFQTHPDAFQFVLYFDGVDPARCQGSKSGMHELGHFILRILNLPPKVNNSMCSLFPIAIANTNDCKGTFEGVLRRFVDDLIDFENGVELYFDRNRTETLYGTLVGVKGDAKAIHALLGFIDPGGARHFCRDCMISRPELHIGEIAFGVPRTRALTDRDLGRVEENNNYSTECGLRHRTVLHDSLYFRLEDNKNSDILHDFAEGIIPMVIRLCLKEFIYVQRLFNVNDINERIFSFNYGKANQADKPNIVFTDQSLREAHRLHNIKQNGAQTLLLFRALPFLLDNISPRIAGVENSDHYQLYLLLMKIYQIAMAPRVPRDIIPLLRRYLEQFRRGWYIVFPGVNPTNKFHHIMHLPQFIEEKGPARQFACFREESKNCFIKRHITICNNFINPQKTAMEQALIFQANAWGGRDLHVLQKTRHSRIEVKTVQELPCSASLEALGLPPGSHVQTVKMVNIYGAEYRQSQYLLILPESESEDGLPCFGMIATIILPAVRTDPETVIFCVKACVTDGLEERFNAYKVSFQENAPYHLIDLHDLPHHSSISQWHSFSSGNIYLSQQVDGADFLGFTEELILKNFPKILYKQRTEIMKLVNQCNSTEPTEDSQCVVFGYLDSQGNVVESSPDDSLSETLLSKSCLSKSLIVDVKLNTTSKVKAKKRPHNVDEVEAMPVYDILNNQGVLGQSVIRFIGQNKWISATHQSNMLKILVDYFIGQGGNLYPSSAVKTSMAKGIVADFPDLADEDGGFSSWYNQKTSRGIIQTKFQTLRDKLPVEEKKNKPKAVSTVSDSCLSKRAAQGSSSESQCPGSSSRTQSSSSGQPASNIICHSVSSPISSCQSSLELSSELELNSIRGLVPTSGNFLKIFSVLKKTFVERRKWIKAAGPTCTEIIDKFHHLGSYEGRMISEEFQMLFPLANNFPETFKRWAPHIIQYAKTAKPALVESLNREFPESPSKETTVSLLLLPKLLPSVATSKTMKPSELDHIKLYKSSLDALVSSAIVQIEPEGTNAKLHCSIEAPRNEAQRKQTIFPYLLWLTNDRTNGQMYLKIDQITFYLADLELLHTYELLLSIN</sequence>
<evidence type="ECO:0000313" key="2">
    <source>
        <dbReference type="EMBL" id="KAK3928032.1"/>
    </source>
</evidence>
<name>A0AAE1HV60_9NEOP</name>
<dbReference type="PANTHER" id="PTHR31025:SF9">
    <property type="entry name" value="SI:DKEY-286J15.1"/>
    <property type="match status" value="1"/>
</dbReference>
<reference evidence="2" key="1">
    <citation type="submission" date="2021-07" db="EMBL/GenBank/DDBJ databases">
        <authorList>
            <person name="Catto M.A."/>
            <person name="Jacobson A."/>
            <person name="Kennedy G."/>
            <person name="Labadie P."/>
            <person name="Hunt B.G."/>
            <person name="Srinivasan R."/>
        </authorList>
    </citation>
    <scope>NUCLEOTIDE SEQUENCE</scope>
    <source>
        <strain evidence="2">PL_HMW_Pooled</strain>
        <tissue evidence="2">Head</tissue>
    </source>
</reference>
<feature type="compositionally biased region" description="Low complexity" evidence="1">
    <location>
        <begin position="999"/>
        <end position="1021"/>
    </location>
</feature>
<feature type="compositionally biased region" description="Low complexity" evidence="1">
    <location>
        <begin position="1"/>
        <end position="10"/>
    </location>
</feature>